<evidence type="ECO:0000256" key="1">
    <source>
        <dbReference type="ARBA" id="ARBA00012282"/>
    </source>
</evidence>
<dbReference type="Pfam" id="PF13188">
    <property type="entry name" value="PAS_8"/>
    <property type="match status" value="1"/>
</dbReference>
<dbReference type="Pfam" id="PF00563">
    <property type="entry name" value="EAL"/>
    <property type="match status" value="1"/>
</dbReference>
<accession>A0A368HL01</accession>
<dbReference type="Pfam" id="PF00072">
    <property type="entry name" value="Response_reg"/>
    <property type="match status" value="1"/>
</dbReference>
<dbReference type="InterPro" id="IPR000014">
    <property type="entry name" value="PAS"/>
</dbReference>
<dbReference type="InterPro" id="IPR001633">
    <property type="entry name" value="EAL_dom"/>
</dbReference>
<evidence type="ECO:0000313" key="9">
    <source>
        <dbReference type="EMBL" id="RCN58797.1"/>
    </source>
</evidence>
<feature type="modified residue" description="4-aspartylphosphate" evidence="3">
    <location>
        <position position="57"/>
    </location>
</feature>
<dbReference type="SMART" id="SM00448">
    <property type="entry name" value="REC"/>
    <property type="match status" value="1"/>
</dbReference>
<evidence type="ECO:0000259" key="7">
    <source>
        <dbReference type="PROSITE" id="PS50883"/>
    </source>
</evidence>
<dbReference type="InterPro" id="IPR000700">
    <property type="entry name" value="PAS-assoc_C"/>
</dbReference>
<evidence type="ECO:0000259" key="8">
    <source>
        <dbReference type="PROSITE" id="PS50887"/>
    </source>
</evidence>
<keyword evidence="10" id="KW-1185">Reference proteome</keyword>
<dbReference type="EMBL" id="PSYR01000001">
    <property type="protein sequence ID" value="RCN58797.1"/>
    <property type="molecule type" value="Genomic_DNA"/>
</dbReference>
<dbReference type="Gene3D" id="3.30.450.20">
    <property type="entry name" value="PAS domain"/>
    <property type="match status" value="2"/>
</dbReference>
<dbReference type="GO" id="GO:0000160">
    <property type="term" value="P:phosphorelay signal transduction system"/>
    <property type="evidence" value="ECO:0007669"/>
    <property type="project" value="InterPro"/>
</dbReference>
<dbReference type="FunFam" id="3.20.20.450:FF:000001">
    <property type="entry name" value="Cyclic di-GMP phosphodiesterase yahA"/>
    <property type="match status" value="1"/>
</dbReference>
<dbReference type="InterPro" id="IPR000160">
    <property type="entry name" value="GGDEF_dom"/>
</dbReference>
<dbReference type="SUPFAM" id="SSF55785">
    <property type="entry name" value="PYP-like sensor domain (PAS domain)"/>
    <property type="match status" value="2"/>
</dbReference>
<dbReference type="SMART" id="SM00091">
    <property type="entry name" value="PAS"/>
    <property type="match status" value="2"/>
</dbReference>
<feature type="domain" description="PAC" evidence="6">
    <location>
        <begin position="205"/>
        <end position="261"/>
    </location>
</feature>
<dbReference type="PROSITE" id="PS50110">
    <property type="entry name" value="RESPONSE_REGULATORY"/>
    <property type="match status" value="1"/>
</dbReference>
<dbReference type="RefSeq" id="WP_114282308.1">
    <property type="nucleotide sequence ID" value="NZ_PSYR01000001.1"/>
</dbReference>
<name>A0A368HL01_9GAMM</name>
<dbReference type="InterPro" id="IPR011006">
    <property type="entry name" value="CheY-like_superfamily"/>
</dbReference>
<organism evidence="9 10">
    <name type="scientific">Acidiferrobacter thiooxydans</name>
    <dbReference type="NCBI Taxonomy" id="163359"/>
    <lineage>
        <taxon>Bacteria</taxon>
        <taxon>Pseudomonadati</taxon>
        <taxon>Pseudomonadota</taxon>
        <taxon>Gammaproteobacteria</taxon>
        <taxon>Acidiferrobacterales</taxon>
        <taxon>Acidiferrobacteraceae</taxon>
        <taxon>Acidiferrobacter</taxon>
    </lineage>
</organism>
<evidence type="ECO:0000256" key="2">
    <source>
        <dbReference type="ARBA" id="ARBA00022636"/>
    </source>
</evidence>
<dbReference type="PROSITE" id="PS50113">
    <property type="entry name" value="PAC"/>
    <property type="match status" value="1"/>
</dbReference>
<dbReference type="InterPro" id="IPR035919">
    <property type="entry name" value="EAL_sf"/>
</dbReference>
<dbReference type="InterPro" id="IPR029787">
    <property type="entry name" value="Nucleotide_cyclase"/>
</dbReference>
<dbReference type="CDD" id="cd00130">
    <property type="entry name" value="PAS"/>
    <property type="match status" value="1"/>
</dbReference>
<dbReference type="Pfam" id="PF00989">
    <property type="entry name" value="PAS"/>
    <property type="match status" value="1"/>
</dbReference>
<dbReference type="InterPro" id="IPR052155">
    <property type="entry name" value="Biofilm_reg_signaling"/>
</dbReference>
<dbReference type="SUPFAM" id="SSF55073">
    <property type="entry name" value="Nucleotide cyclase"/>
    <property type="match status" value="1"/>
</dbReference>
<dbReference type="SMART" id="SM00267">
    <property type="entry name" value="GGDEF"/>
    <property type="match status" value="1"/>
</dbReference>
<dbReference type="NCBIfam" id="TIGR00254">
    <property type="entry name" value="GGDEF"/>
    <property type="match status" value="1"/>
</dbReference>
<dbReference type="Gene3D" id="3.40.50.2300">
    <property type="match status" value="1"/>
</dbReference>
<evidence type="ECO:0000313" key="10">
    <source>
        <dbReference type="Proteomes" id="UP000253250"/>
    </source>
</evidence>
<dbReference type="InterPro" id="IPR013767">
    <property type="entry name" value="PAS_fold"/>
</dbReference>
<dbReference type="GO" id="GO:0071111">
    <property type="term" value="F:cyclic-guanylate-specific phosphodiesterase activity"/>
    <property type="evidence" value="ECO:0007669"/>
    <property type="project" value="UniProtKB-EC"/>
</dbReference>
<dbReference type="Proteomes" id="UP000253250">
    <property type="component" value="Unassembled WGS sequence"/>
</dbReference>
<evidence type="ECO:0000256" key="3">
    <source>
        <dbReference type="PROSITE-ProRule" id="PRU00169"/>
    </source>
</evidence>
<evidence type="ECO:0000259" key="4">
    <source>
        <dbReference type="PROSITE" id="PS50110"/>
    </source>
</evidence>
<dbReference type="CDD" id="cd01948">
    <property type="entry name" value="EAL"/>
    <property type="match status" value="1"/>
</dbReference>
<dbReference type="Pfam" id="PF00990">
    <property type="entry name" value="GGDEF"/>
    <property type="match status" value="1"/>
</dbReference>
<dbReference type="PROSITE" id="PS50112">
    <property type="entry name" value="PAS"/>
    <property type="match status" value="1"/>
</dbReference>
<reference evidence="9 10" key="1">
    <citation type="submission" date="2018-02" db="EMBL/GenBank/DDBJ databases">
        <title>Insights into the biology of acidophilic members of the Acidiferrobacteraceae family derived from comparative genomic analyses.</title>
        <authorList>
            <person name="Issotta F."/>
            <person name="Thyssen C."/>
            <person name="Mena C."/>
            <person name="Moya A."/>
            <person name="Bellenberg S."/>
            <person name="Sproer C."/>
            <person name="Covarrubias P.C."/>
            <person name="Sand W."/>
            <person name="Quatrini R."/>
            <person name="Vera M."/>
        </authorList>
    </citation>
    <scope>NUCLEOTIDE SEQUENCE [LARGE SCALE GENOMIC DNA]</scope>
    <source>
        <strain evidence="10">m-1</strain>
    </source>
</reference>
<feature type="domain" description="GGDEF" evidence="8">
    <location>
        <begin position="418"/>
        <end position="550"/>
    </location>
</feature>
<dbReference type="PROSITE" id="PS50887">
    <property type="entry name" value="GGDEF"/>
    <property type="match status" value="1"/>
</dbReference>
<comment type="caution">
    <text evidence="9">The sequence shown here is derived from an EMBL/GenBank/DDBJ whole genome shotgun (WGS) entry which is preliminary data.</text>
</comment>
<keyword evidence="3" id="KW-0597">Phosphoprotein</keyword>
<dbReference type="SMART" id="SM00052">
    <property type="entry name" value="EAL"/>
    <property type="match status" value="1"/>
</dbReference>
<feature type="domain" description="EAL" evidence="7">
    <location>
        <begin position="559"/>
        <end position="813"/>
    </location>
</feature>
<dbReference type="Gene3D" id="3.20.20.450">
    <property type="entry name" value="EAL domain"/>
    <property type="match status" value="1"/>
</dbReference>
<proteinExistence type="predicted"/>
<evidence type="ECO:0000259" key="5">
    <source>
        <dbReference type="PROSITE" id="PS50112"/>
    </source>
</evidence>
<dbReference type="GO" id="GO:0006355">
    <property type="term" value="P:regulation of DNA-templated transcription"/>
    <property type="evidence" value="ECO:0007669"/>
    <property type="project" value="InterPro"/>
</dbReference>
<feature type="domain" description="Response regulatory" evidence="4">
    <location>
        <begin position="6"/>
        <end position="122"/>
    </location>
</feature>
<dbReference type="PROSITE" id="PS50883">
    <property type="entry name" value="EAL"/>
    <property type="match status" value="1"/>
</dbReference>
<dbReference type="OrthoDB" id="8553030at2"/>
<dbReference type="EC" id="3.1.4.52" evidence="1"/>
<protein>
    <recommendedName>
        <fullName evidence="1">cyclic-guanylate-specific phosphodiesterase</fullName>
        <ecNumber evidence="1">3.1.4.52</ecNumber>
    </recommendedName>
</protein>
<feature type="domain" description="PAS" evidence="5">
    <location>
        <begin position="136"/>
        <end position="180"/>
    </location>
</feature>
<dbReference type="InterPro" id="IPR001789">
    <property type="entry name" value="Sig_transdc_resp-reg_receiver"/>
</dbReference>
<dbReference type="PANTHER" id="PTHR44757">
    <property type="entry name" value="DIGUANYLATE CYCLASE DGCP"/>
    <property type="match status" value="1"/>
</dbReference>
<dbReference type="InterPro" id="IPR043128">
    <property type="entry name" value="Rev_trsase/Diguanyl_cyclase"/>
</dbReference>
<dbReference type="SUPFAM" id="SSF52172">
    <property type="entry name" value="CheY-like"/>
    <property type="match status" value="1"/>
</dbReference>
<dbReference type="AlphaFoldDB" id="A0A368HL01"/>
<dbReference type="CDD" id="cd00156">
    <property type="entry name" value="REC"/>
    <property type="match status" value="1"/>
</dbReference>
<dbReference type="NCBIfam" id="TIGR00229">
    <property type="entry name" value="sensory_box"/>
    <property type="match status" value="2"/>
</dbReference>
<evidence type="ECO:0000259" key="6">
    <source>
        <dbReference type="PROSITE" id="PS50113"/>
    </source>
</evidence>
<dbReference type="Gene3D" id="3.30.70.270">
    <property type="match status" value="1"/>
</dbReference>
<dbReference type="PANTHER" id="PTHR44757:SF2">
    <property type="entry name" value="BIOFILM ARCHITECTURE MAINTENANCE PROTEIN MBAA"/>
    <property type="match status" value="1"/>
</dbReference>
<keyword evidence="2" id="KW-0973">c-di-GMP</keyword>
<dbReference type="InterPro" id="IPR035965">
    <property type="entry name" value="PAS-like_dom_sf"/>
</dbReference>
<dbReference type="SUPFAM" id="SSF141868">
    <property type="entry name" value="EAL domain-like"/>
    <property type="match status" value="1"/>
</dbReference>
<dbReference type="CDD" id="cd01949">
    <property type="entry name" value="GGDEF"/>
    <property type="match status" value="1"/>
</dbReference>
<sequence length="824" mass="91420">MGTPVHILLLEDAEDDEALVRRTLAKAGTTFVMDRVETRTALIQALDTMSYDIILSDYSMPGLSPHDALAILAERRLDIPVILVTGTIGENRAAAIMRAGAHDFILKDDLSRLVPAIERELREAEGRRQRRAIENEQRKLSRVVEQTADAVLVTDRNGRIEYVNPAVSEQTGYSASELLGATPAIFRSGAHDQAFYQKLWSTLLSDHEFRAVFTNRRKSGECYFEAKTLTPFKDDTGTIAGFISTGRDVSELVRMREDLERSLSVLRTTLEATADGIAVTDLQRNIVDFNQQYCDMWGSSVFPTCSWVERRAIMAELVRDPEEFLGFVQFLYEHPAETRSQAAMLRDGRAVECYSQPQRRGDEIIGRVWCYRDITQRVQHEQRLIHLAYHDPLTDLPNRRFMEKQLKERFAAACGEGARLAVVTIMIDRFSRINETLGHGAGDDIVQIIAHRLAGALADGGLLAHTGGSEFVVAQEVEATTGADDLISALRAAIGEPVVAHGKEFFLTASMGIGLYPEDATDPDTLLQHADNAAARAREEGGDMAARYRSHMSSDAAQRLATEHALHRALAQQEFVLHYQPQVCLKTGRILGVEALIRWQDPHFGLVPPGRFIPIAEETGLIVPITEWVLATACAQAGSWQRAGMPGITMAVNISARLFNHGDLLGIVDHALMAAGLEARFLEIEITEGVIMRDLDHTTDLLRELRRRGVRASVDDFGTGYCALGYLRDFPLDVVKIDRSFVQRLGADVRDEAVTATIIQIAHTFALHVVAEGAETASQVRRLVALDCDALQGYYFSRPVPAEECSRLLRNPQPFAVLEGAGWR</sequence>
<gene>
    <name evidence="9" type="ORF">C4900_03280</name>
</gene>